<dbReference type="InterPro" id="IPR008727">
    <property type="entry name" value="PAAR_motif"/>
</dbReference>
<feature type="transmembrane region" description="Helical" evidence="4">
    <location>
        <begin position="45"/>
        <end position="65"/>
    </location>
</feature>
<keyword evidence="4" id="KW-0812">Transmembrane</keyword>
<dbReference type="Gene3D" id="2.60.200.60">
    <property type="match status" value="1"/>
</dbReference>
<dbReference type="Pfam" id="PF25799">
    <property type="entry name" value="prePAAR_I"/>
    <property type="match status" value="1"/>
</dbReference>
<evidence type="ECO:0000313" key="7">
    <source>
        <dbReference type="EMBL" id="AUX92274.1"/>
    </source>
</evidence>
<feature type="transmembrane region" description="Helical" evidence="4">
    <location>
        <begin position="21"/>
        <end position="39"/>
    </location>
</feature>
<accession>A0A1X1DEN4</accession>
<dbReference type="GO" id="GO:0106274">
    <property type="term" value="F:NAD+-protein-arginine ADP-ribosyltransferase activity"/>
    <property type="evidence" value="ECO:0007669"/>
    <property type="project" value="UniProtKB-EC"/>
</dbReference>
<dbReference type="SUPFAM" id="SSF56399">
    <property type="entry name" value="ADP-ribosylation"/>
    <property type="match status" value="1"/>
</dbReference>
<dbReference type="KEGG" id="pgz:C2E15_03645"/>
<feature type="domain" description="Double-stranded DNA deaminase toxin A prePAAR motif" evidence="6">
    <location>
        <begin position="3"/>
        <end position="53"/>
    </location>
</feature>
<keyword evidence="4" id="KW-0472">Membrane</keyword>
<dbReference type="GO" id="GO:0016779">
    <property type="term" value="F:nucleotidyltransferase activity"/>
    <property type="evidence" value="ECO:0007669"/>
    <property type="project" value="UniProtKB-KW"/>
</dbReference>
<reference evidence="7 8" key="1">
    <citation type="submission" date="2018-01" db="EMBL/GenBank/DDBJ databases">
        <title>Complete and assembled Genome of Pantoea gaviniae DSM22758T.</title>
        <authorList>
            <person name="Stevens M.J.A."/>
            <person name="Zurfluh K."/>
            <person name="Stephan R."/>
        </authorList>
    </citation>
    <scope>NUCLEOTIDE SEQUENCE [LARGE SCALE GENOMIC DNA]</scope>
    <source>
        <strain evidence="7 8">DSM 22758</strain>
    </source>
</reference>
<gene>
    <name evidence="7" type="ORF">C2E15_03645</name>
</gene>
<name>A0A1X1DEN4_9GAMM</name>
<dbReference type="Pfam" id="PF03496">
    <property type="entry name" value="ADPrib_exo_Tox"/>
    <property type="match status" value="1"/>
</dbReference>
<dbReference type="OrthoDB" id="6004892at2"/>
<sequence>MSEFNAAREQDEIAHTASEGWLIAGAIGGALVAAAAIAVTGGAALIAVSAVAAGACTGGGLGELLGSMSWAPRHATGQLASGSPDVYINNRSAIRAHLSTGACDEHSGSPQRVAEGSIKVFINNYPAARIGDRLTCSAEIFSGSPDVFIGGAKVQTDEISPEIPEWINWAMLGIGGAALAVLASPAIAVLGTLGGMGGGYAGSYLGGELFGEGSDGQKWMMLAGSLVGGAAGGRGGMKFDAWRSNKIAAIPPKPTMSLADAVGKERASRWINRGRELANQHDPDLSALLSDDQVGALHGYTTEIGYKMINPALRGTKPLTPELESFANHAIEGLNKIPAFEGETFRGIDSLPSEILNEYQTGNVVIDKAFMSTDVKEPFKGNIKLNIDGKSGRSIDFLSAFKTTETEVLYPPGTKFEVLSRIEDNGVTIIDLKEIE</sequence>
<keyword evidence="8" id="KW-1185">Reference proteome</keyword>
<organism evidence="7 8">
    <name type="scientific">Mixta gaviniae</name>
    <dbReference type="NCBI Taxonomy" id="665914"/>
    <lineage>
        <taxon>Bacteria</taxon>
        <taxon>Pseudomonadati</taxon>
        <taxon>Pseudomonadota</taxon>
        <taxon>Gammaproteobacteria</taxon>
        <taxon>Enterobacterales</taxon>
        <taxon>Erwiniaceae</taxon>
        <taxon>Mixta</taxon>
    </lineage>
</organism>
<dbReference type="EMBL" id="CP026377">
    <property type="protein sequence ID" value="AUX92274.1"/>
    <property type="molecule type" value="Genomic_DNA"/>
</dbReference>
<proteinExistence type="predicted"/>
<dbReference type="InterPro" id="IPR003540">
    <property type="entry name" value="ADP-ribosyltransferase"/>
</dbReference>
<evidence type="ECO:0000256" key="2">
    <source>
        <dbReference type="ARBA" id="ARBA00033021"/>
    </source>
</evidence>
<dbReference type="EC" id="2.4.2.31" evidence="1"/>
<evidence type="ECO:0000313" key="8">
    <source>
        <dbReference type="Proteomes" id="UP000238365"/>
    </source>
</evidence>
<evidence type="ECO:0000256" key="3">
    <source>
        <dbReference type="ARBA" id="ARBA00047597"/>
    </source>
</evidence>
<dbReference type="Gene3D" id="3.90.176.10">
    <property type="entry name" value="Toxin ADP-ribosyltransferase, Chain A, domain 1"/>
    <property type="match status" value="1"/>
</dbReference>
<evidence type="ECO:0000256" key="1">
    <source>
        <dbReference type="ARBA" id="ARBA00012031"/>
    </source>
</evidence>
<comment type="catalytic activity">
    <reaction evidence="3">
        <text>L-arginyl-[protein] + NAD(+) = N(omega)-(ADP-D-ribosyl)-L-arginyl-[protein] + nicotinamide + H(+)</text>
        <dbReference type="Rhea" id="RHEA:19149"/>
        <dbReference type="Rhea" id="RHEA-COMP:10532"/>
        <dbReference type="Rhea" id="RHEA-COMP:15087"/>
        <dbReference type="ChEBI" id="CHEBI:15378"/>
        <dbReference type="ChEBI" id="CHEBI:17154"/>
        <dbReference type="ChEBI" id="CHEBI:29965"/>
        <dbReference type="ChEBI" id="CHEBI:57540"/>
        <dbReference type="ChEBI" id="CHEBI:142554"/>
        <dbReference type="EC" id="2.4.2.31"/>
    </reaction>
</comment>
<dbReference type="PROSITE" id="PS51996">
    <property type="entry name" value="TR_MART"/>
    <property type="match status" value="1"/>
</dbReference>
<dbReference type="Pfam" id="PF05488">
    <property type="entry name" value="PAAR_motif"/>
    <property type="match status" value="1"/>
</dbReference>
<protein>
    <recommendedName>
        <fullName evidence="1">NAD(+)--protein-arginine ADP-ribosyltransferase</fullName>
        <ecNumber evidence="1">2.4.2.31</ecNumber>
    </recommendedName>
    <alternativeName>
        <fullName evidence="2">NAD(+)--arginine ADP-ribosyltransferase</fullName>
    </alternativeName>
</protein>
<dbReference type="Proteomes" id="UP000238365">
    <property type="component" value="Chromosome"/>
</dbReference>
<feature type="transmembrane region" description="Helical" evidence="4">
    <location>
        <begin position="169"/>
        <end position="190"/>
    </location>
</feature>
<dbReference type="RefSeq" id="WP_104956173.1">
    <property type="nucleotide sequence ID" value="NZ_CP026377.1"/>
</dbReference>
<evidence type="ECO:0000256" key="4">
    <source>
        <dbReference type="SAM" id="Phobius"/>
    </source>
</evidence>
<evidence type="ECO:0000259" key="6">
    <source>
        <dbReference type="Pfam" id="PF25799"/>
    </source>
</evidence>
<dbReference type="CDD" id="cd14742">
    <property type="entry name" value="PAAR_RHS"/>
    <property type="match status" value="1"/>
</dbReference>
<evidence type="ECO:0000259" key="5">
    <source>
        <dbReference type="Pfam" id="PF03496"/>
    </source>
</evidence>
<dbReference type="InterPro" id="IPR057925">
    <property type="entry name" value="prePAAR_DddA"/>
</dbReference>
<feature type="domain" description="ADP ribosyltransferase" evidence="5">
    <location>
        <begin position="284"/>
        <end position="426"/>
    </location>
</feature>
<dbReference type="AlphaFoldDB" id="A0A1X1DEN4"/>
<keyword evidence="4" id="KW-1133">Transmembrane helix</keyword>